<dbReference type="AlphaFoldDB" id="C4WNJ7"/>
<name>C4WNJ7_9HYPH</name>
<dbReference type="Proteomes" id="UP000004386">
    <property type="component" value="Unassembled WGS sequence"/>
</dbReference>
<evidence type="ECO:0000313" key="3">
    <source>
        <dbReference type="Proteomes" id="UP000004386"/>
    </source>
</evidence>
<feature type="compositionally biased region" description="Basic and acidic residues" evidence="1">
    <location>
        <begin position="86"/>
        <end position="97"/>
    </location>
</feature>
<evidence type="ECO:0000313" key="2">
    <source>
        <dbReference type="EMBL" id="EEQ93952.1"/>
    </source>
</evidence>
<sequence length="111" mass="12465">MEAGLSDAISALFSKQYRPVGMLSTRVKSWHYSCTFIRFVANRAIFEHGAECEGYASTGAQKMLFAAGHHEECNCCFRKGRHGEEIRPRTTGKEGRIGKRRKRGAKKRAGQ</sequence>
<protein>
    <submittedName>
        <fullName evidence="2">Uncharacterized protein</fullName>
    </submittedName>
</protein>
<dbReference type="HOGENOM" id="CLU_2155764_0_0_5"/>
<gene>
    <name evidence="2" type="ORF">OINT_2001148</name>
</gene>
<comment type="caution">
    <text evidence="2">The sequence shown here is derived from an EMBL/GenBank/DDBJ whole genome shotgun (WGS) entry which is preliminary data.</text>
</comment>
<feature type="region of interest" description="Disordered" evidence="1">
    <location>
        <begin position="86"/>
        <end position="111"/>
    </location>
</feature>
<dbReference type="EMBL" id="ACQA01000002">
    <property type="protein sequence ID" value="EEQ93952.1"/>
    <property type="molecule type" value="Genomic_DNA"/>
</dbReference>
<reference evidence="2 3" key="1">
    <citation type="submission" date="2009-05" db="EMBL/GenBank/DDBJ databases">
        <authorList>
            <person name="Setubal J.C."/>
            <person name="Boyle S."/>
            <person name="Crasta O.R."/>
            <person name="Gillespie J.J."/>
            <person name="Kenyon R.W."/>
            <person name="Lu J."/>
            <person name="Mane S."/>
            <person name="Nagrani S."/>
            <person name="Shallom J.M."/>
            <person name="Shallom S."/>
            <person name="Shukla M."/>
            <person name="Snyder E.E."/>
            <person name="Sobral B.W."/>
            <person name="Wattam A.R."/>
            <person name="Will R."/>
            <person name="Williams K."/>
            <person name="Yoo H."/>
            <person name="Munk C."/>
            <person name="Tapia R."/>
            <person name="Green L."/>
            <person name="Rogers Y."/>
            <person name="Detter J.C."/>
            <person name="Bruce D."/>
            <person name="Brettin T.S."/>
            <person name="Tsolis R."/>
        </authorList>
    </citation>
    <scope>NUCLEOTIDE SEQUENCE [LARGE SCALE GENOMIC DNA]</scope>
    <source>
        <strain evidence="2 3">LMG 3301</strain>
    </source>
</reference>
<proteinExistence type="predicted"/>
<organism evidence="2 3">
    <name type="scientific">Brucella intermedia LMG 3301</name>
    <dbReference type="NCBI Taxonomy" id="641118"/>
    <lineage>
        <taxon>Bacteria</taxon>
        <taxon>Pseudomonadati</taxon>
        <taxon>Pseudomonadota</taxon>
        <taxon>Alphaproteobacteria</taxon>
        <taxon>Hyphomicrobiales</taxon>
        <taxon>Brucellaceae</taxon>
        <taxon>Brucella/Ochrobactrum group</taxon>
        <taxon>Brucella</taxon>
    </lineage>
</organism>
<evidence type="ECO:0000256" key="1">
    <source>
        <dbReference type="SAM" id="MobiDB-lite"/>
    </source>
</evidence>
<feature type="compositionally biased region" description="Basic residues" evidence="1">
    <location>
        <begin position="98"/>
        <end position="111"/>
    </location>
</feature>
<accession>C4WNJ7</accession>